<feature type="binding site" evidence="6 7">
    <location>
        <position position="130"/>
    </location>
    <ligand>
        <name>S-adenosyl-L-methionine</name>
        <dbReference type="ChEBI" id="CHEBI:59789"/>
    </ligand>
</feature>
<comment type="function">
    <text evidence="6">Could methylate the ribose at the nucleotide 34 wobble position in tRNA.</text>
</comment>
<evidence type="ECO:0000313" key="10">
    <source>
        <dbReference type="Proteomes" id="UP000070572"/>
    </source>
</evidence>
<evidence type="ECO:0000256" key="4">
    <source>
        <dbReference type="ARBA" id="ARBA00022691"/>
    </source>
</evidence>
<dbReference type="GO" id="GO:0008175">
    <property type="term" value="F:tRNA methyltransferase activity"/>
    <property type="evidence" value="ECO:0007669"/>
    <property type="project" value="UniProtKB-UniRule"/>
</dbReference>
<evidence type="ECO:0000256" key="2">
    <source>
        <dbReference type="ARBA" id="ARBA00022603"/>
    </source>
</evidence>
<dbReference type="PANTHER" id="PTHR42971:SF1">
    <property type="entry name" value="TRNA (CYTIDINE(34)-2'-O)-METHYLTRANSFERASE"/>
    <property type="match status" value="1"/>
</dbReference>
<dbReference type="EC" id="2.1.1.207" evidence="6"/>
<protein>
    <recommendedName>
        <fullName evidence="6">Putative tRNA (cytidine(34)-2'-O)-methyltransferase</fullName>
        <ecNumber evidence="6">2.1.1.207</ecNumber>
    </recommendedName>
    <alternativeName>
        <fullName evidence="6">tRNA (cytidine/uridine-2'-O-)-methyltransferase</fullName>
    </alternativeName>
</protein>
<evidence type="ECO:0000313" key="9">
    <source>
        <dbReference type="EMBL" id="KXB79993.1"/>
    </source>
</evidence>
<evidence type="ECO:0000256" key="3">
    <source>
        <dbReference type="ARBA" id="ARBA00022679"/>
    </source>
</evidence>
<sequence>MRKGNRIDVVLHLIYFEPRIPGNTGAAIRLSACTGTLLHLVEPLCFDMDDTKLKRAGLDYHDLAHVKVHPNLEDALAEIPGKIHAFTGHAKLHFQEVSYGSEDGLLFGPEPTGLPEEVMAHPRVADLVRIPMVPHLRSLNLTISASIGLYEALRQNSYPDLV</sequence>
<dbReference type="InterPro" id="IPR029026">
    <property type="entry name" value="tRNA_m1G_MTases_N"/>
</dbReference>
<feature type="binding site" evidence="6 7">
    <location>
        <position position="108"/>
    </location>
    <ligand>
        <name>S-adenosyl-L-methionine</name>
        <dbReference type="ChEBI" id="CHEBI:59789"/>
    </ligand>
</feature>
<dbReference type="GO" id="GO:0003723">
    <property type="term" value="F:RNA binding"/>
    <property type="evidence" value="ECO:0007669"/>
    <property type="project" value="InterPro"/>
</dbReference>
<dbReference type="GO" id="GO:0002130">
    <property type="term" value="P:wobble position ribose methylation"/>
    <property type="evidence" value="ECO:0007669"/>
    <property type="project" value="TreeGrafter"/>
</dbReference>
<dbReference type="InterPro" id="IPR001537">
    <property type="entry name" value="SpoU_MeTrfase"/>
</dbReference>
<comment type="similarity">
    <text evidence="6">Belongs to the class IV-like SAM-binding methyltransferase superfamily. RNA methyltransferase TrmH family. TrmL subfamily.</text>
</comment>
<dbReference type="AlphaFoldDB" id="A0AB34WYF1"/>
<evidence type="ECO:0000256" key="5">
    <source>
        <dbReference type="ARBA" id="ARBA00022694"/>
    </source>
</evidence>
<keyword evidence="1 6" id="KW-0963">Cytoplasm</keyword>
<proteinExistence type="inferred from homology"/>
<dbReference type="Gene3D" id="3.40.1280.10">
    <property type="match status" value="1"/>
</dbReference>
<gene>
    <name evidence="9" type="ORF">HMPREF1862_01467</name>
</gene>
<reference evidence="9 10" key="1">
    <citation type="submission" date="2016-01" db="EMBL/GenBank/DDBJ databases">
        <authorList>
            <person name="Mitreva M."/>
            <person name="Pepin K.H."/>
            <person name="Mihindukulasuriya K.A."/>
            <person name="Fulton R."/>
            <person name="Fronick C."/>
            <person name="O'Laughlin M."/>
            <person name="Miner T."/>
            <person name="Herter B."/>
            <person name="Rosa B.A."/>
            <person name="Cordes M."/>
            <person name="Tomlinson C."/>
            <person name="Wollam A."/>
            <person name="Palsikar V.B."/>
            <person name="Mardis E.R."/>
            <person name="Wilson R.K."/>
        </authorList>
    </citation>
    <scope>NUCLEOTIDE SEQUENCE [LARGE SCALE GENOMIC DNA]</scope>
    <source>
        <strain evidence="9 10">DNF00696</strain>
    </source>
</reference>
<dbReference type="Pfam" id="PF00588">
    <property type="entry name" value="SpoU_methylase"/>
    <property type="match status" value="1"/>
</dbReference>
<comment type="catalytic activity">
    <reaction evidence="6">
        <text>cytidine(34) in tRNA + S-adenosyl-L-methionine = 2'-O-methylcytidine(34) in tRNA + S-adenosyl-L-homocysteine + H(+)</text>
        <dbReference type="Rhea" id="RHEA:43084"/>
        <dbReference type="Rhea" id="RHEA-COMP:10331"/>
        <dbReference type="Rhea" id="RHEA-COMP:10332"/>
        <dbReference type="ChEBI" id="CHEBI:15378"/>
        <dbReference type="ChEBI" id="CHEBI:57856"/>
        <dbReference type="ChEBI" id="CHEBI:59789"/>
        <dbReference type="ChEBI" id="CHEBI:74495"/>
        <dbReference type="ChEBI" id="CHEBI:82748"/>
        <dbReference type="EC" id="2.1.1.207"/>
    </reaction>
</comment>
<feature type="binding site" evidence="6 7">
    <location>
        <position position="138"/>
    </location>
    <ligand>
        <name>S-adenosyl-L-methionine</name>
        <dbReference type="ChEBI" id="CHEBI:59789"/>
    </ligand>
</feature>
<name>A0AB34WYF1_9ACTO</name>
<comment type="caution">
    <text evidence="6">Lacks conserved residue(s) required for the propagation of feature annotation.</text>
</comment>
<dbReference type="GO" id="GO:0008757">
    <property type="term" value="F:S-adenosylmethionine-dependent methyltransferase activity"/>
    <property type="evidence" value="ECO:0007669"/>
    <property type="project" value="UniProtKB-UniRule"/>
</dbReference>
<dbReference type="PANTHER" id="PTHR42971">
    <property type="entry name" value="TRNA (CYTIDINE(34)-2'-O)-METHYLTRANSFERASE"/>
    <property type="match status" value="1"/>
</dbReference>
<comment type="subcellular location">
    <subcellularLocation>
        <location evidence="6">Cytoplasm</location>
    </subcellularLocation>
</comment>
<dbReference type="HAMAP" id="MF_01885">
    <property type="entry name" value="tRNA_methyltr_TrmL"/>
    <property type="match status" value="1"/>
</dbReference>
<evidence type="ECO:0000256" key="1">
    <source>
        <dbReference type="ARBA" id="ARBA00022490"/>
    </source>
</evidence>
<dbReference type="GO" id="GO:0005737">
    <property type="term" value="C:cytoplasm"/>
    <property type="evidence" value="ECO:0007669"/>
    <property type="project" value="UniProtKB-SubCell"/>
</dbReference>
<organism evidence="9 10">
    <name type="scientific">Varibaculum cambriense</name>
    <dbReference type="NCBI Taxonomy" id="184870"/>
    <lineage>
        <taxon>Bacteria</taxon>
        <taxon>Bacillati</taxon>
        <taxon>Actinomycetota</taxon>
        <taxon>Actinomycetes</taxon>
        <taxon>Actinomycetales</taxon>
        <taxon>Actinomycetaceae</taxon>
        <taxon>Varibaculum</taxon>
    </lineage>
</organism>
<keyword evidence="3 6" id="KW-0808">Transferase</keyword>
<dbReference type="CDD" id="cd18094">
    <property type="entry name" value="SpoU-like_TrmL"/>
    <property type="match status" value="1"/>
</dbReference>
<dbReference type="SUPFAM" id="SSF75217">
    <property type="entry name" value="alpha/beta knot"/>
    <property type="match status" value="1"/>
</dbReference>
<comment type="catalytic activity">
    <reaction evidence="6">
        <text>5-carboxymethylaminomethyluridine(34) in tRNA(Leu) + S-adenosyl-L-methionine = 5-carboxymethylaminomethyl-2'-O-methyluridine(34) in tRNA(Leu) + S-adenosyl-L-homocysteine + H(+)</text>
        <dbReference type="Rhea" id="RHEA:43088"/>
        <dbReference type="Rhea" id="RHEA-COMP:10333"/>
        <dbReference type="Rhea" id="RHEA-COMP:10334"/>
        <dbReference type="ChEBI" id="CHEBI:15378"/>
        <dbReference type="ChEBI" id="CHEBI:57856"/>
        <dbReference type="ChEBI" id="CHEBI:59789"/>
        <dbReference type="ChEBI" id="CHEBI:74508"/>
        <dbReference type="ChEBI" id="CHEBI:74511"/>
        <dbReference type="EC" id="2.1.1.207"/>
    </reaction>
</comment>
<evidence type="ECO:0000256" key="6">
    <source>
        <dbReference type="HAMAP-Rule" id="MF_01885"/>
    </source>
</evidence>
<comment type="caution">
    <text evidence="9">The sequence shown here is derived from an EMBL/GenBank/DDBJ whole genome shotgun (WGS) entry which is preliminary data.</text>
</comment>
<dbReference type="InterPro" id="IPR016914">
    <property type="entry name" value="TrmL"/>
</dbReference>
<accession>A0AB34WYF1</accession>
<dbReference type="EMBL" id="LSDN01000019">
    <property type="protein sequence ID" value="KXB79993.1"/>
    <property type="molecule type" value="Genomic_DNA"/>
</dbReference>
<evidence type="ECO:0000259" key="8">
    <source>
        <dbReference type="Pfam" id="PF00588"/>
    </source>
</evidence>
<feature type="domain" description="tRNA/rRNA methyltransferase SpoU type" evidence="8">
    <location>
        <begin position="11"/>
        <end position="150"/>
    </location>
</feature>
<evidence type="ECO:0000256" key="7">
    <source>
        <dbReference type="PIRSR" id="PIRSR029256-1"/>
    </source>
</evidence>
<dbReference type="PIRSF" id="PIRSF029256">
    <property type="entry name" value="SpoU_TrmH_prd"/>
    <property type="match status" value="1"/>
</dbReference>
<keyword evidence="4 6" id="KW-0949">S-adenosyl-L-methionine</keyword>
<dbReference type="Proteomes" id="UP000070572">
    <property type="component" value="Unassembled WGS sequence"/>
</dbReference>
<dbReference type="InterPro" id="IPR029028">
    <property type="entry name" value="Alpha/beta_knot_MTases"/>
</dbReference>
<keyword evidence="2 6" id="KW-0489">Methyltransferase</keyword>
<keyword evidence="5 6" id="KW-0819">tRNA processing</keyword>